<sequence>MSEQRTGCRESIELSCARCGQVVSCDGHDHTSIITELIANNTFGFGDLVSALMLSSWELKIEPRVIDGNPHVFLTGTPIDQHGHRRFNKHEVIGIWRRRPTGWTNRKSATGYRPTGSGQFEAAPTSQLAQYVIDNPASWVRVAR</sequence>
<dbReference type="RefSeq" id="WP_218471157.1">
    <property type="nucleotide sequence ID" value="NZ_BAABJN010000006.1"/>
</dbReference>
<dbReference type="Proteomes" id="UP000694257">
    <property type="component" value="Chromosome"/>
</dbReference>
<evidence type="ECO:0000313" key="1">
    <source>
        <dbReference type="EMBL" id="QXN90285.1"/>
    </source>
</evidence>
<evidence type="ECO:0000313" key="2">
    <source>
        <dbReference type="Proteomes" id="UP000694257"/>
    </source>
</evidence>
<accession>A0ABX8RPE8</accession>
<organism evidence="1 2">
    <name type="scientific">Nocardia iowensis</name>
    <dbReference type="NCBI Taxonomy" id="204891"/>
    <lineage>
        <taxon>Bacteria</taxon>
        <taxon>Bacillati</taxon>
        <taxon>Actinomycetota</taxon>
        <taxon>Actinomycetes</taxon>
        <taxon>Mycobacteriales</taxon>
        <taxon>Nocardiaceae</taxon>
        <taxon>Nocardia</taxon>
    </lineage>
</organism>
<gene>
    <name evidence="1" type="ORF">KV110_33475</name>
</gene>
<name>A0ABX8RPE8_NOCIO</name>
<dbReference type="EMBL" id="CP078145">
    <property type="protein sequence ID" value="QXN90285.1"/>
    <property type="molecule type" value="Genomic_DNA"/>
</dbReference>
<protein>
    <submittedName>
        <fullName evidence="1">Uncharacterized protein</fullName>
    </submittedName>
</protein>
<reference evidence="1 2" key="1">
    <citation type="submission" date="2021-07" db="EMBL/GenBank/DDBJ databases">
        <title>Whole Genome Sequence of Nocardia Iowensis.</title>
        <authorList>
            <person name="Lamm A."/>
            <person name="Collins-Fairclough A.M."/>
            <person name="Bunk B."/>
            <person name="Sproer C."/>
        </authorList>
    </citation>
    <scope>NUCLEOTIDE SEQUENCE [LARGE SCALE GENOMIC DNA]</scope>
    <source>
        <strain evidence="1 2">NRRL 5646</strain>
    </source>
</reference>
<proteinExistence type="predicted"/>
<keyword evidence="2" id="KW-1185">Reference proteome</keyword>